<reference evidence="1" key="2">
    <citation type="journal article" date="2021" name="Genome Biol. Evol.">
        <title>Developing a high-quality reference genome for a parasitic bivalve with doubly uniparental inheritance (Bivalvia: Unionida).</title>
        <authorList>
            <person name="Smith C.H."/>
        </authorList>
    </citation>
    <scope>NUCLEOTIDE SEQUENCE</scope>
    <source>
        <strain evidence="1">CHS0354</strain>
        <tissue evidence="1">Mantle</tissue>
    </source>
</reference>
<evidence type="ECO:0000313" key="1">
    <source>
        <dbReference type="EMBL" id="KAK3586109.1"/>
    </source>
</evidence>
<dbReference type="Proteomes" id="UP001195483">
    <property type="component" value="Unassembled WGS sequence"/>
</dbReference>
<comment type="caution">
    <text evidence="1">The sequence shown here is derived from an EMBL/GenBank/DDBJ whole genome shotgun (WGS) entry which is preliminary data.</text>
</comment>
<evidence type="ECO:0000313" key="2">
    <source>
        <dbReference type="Proteomes" id="UP001195483"/>
    </source>
</evidence>
<proteinExistence type="predicted"/>
<reference evidence="1" key="1">
    <citation type="journal article" date="2021" name="Genome Biol. Evol.">
        <title>A High-Quality Reference Genome for a Parasitic Bivalve with Doubly Uniparental Inheritance (Bivalvia: Unionida).</title>
        <authorList>
            <person name="Smith C.H."/>
        </authorList>
    </citation>
    <scope>NUCLEOTIDE SEQUENCE</scope>
    <source>
        <strain evidence="1">CHS0354</strain>
    </source>
</reference>
<reference evidence="1" key="3">
    <citation type="submission" date="2023-05" db="EMBL/GenBank/DDBJ databases">
        <authorList>
            <person name="Smith C.H."/>
        </authorList>
    </citation>
    <scope>NUCLEOTIDE SEQUENCE</scope>
    <source>
        <strain evidence="1">CHS0354</strain>
        <tissue evidence="1">Mantle</tissue>
    </source>
</reference>
<dbReference type="EMBL" id="JAEAOA010001951">
    <property type="protein sequence ID" value="KAK3586109.1"/>
    <property type="molecule type" value="Genomic_DNA"/>
</dbReference>
<keyword evidence="2" id="KW-1185">Reference proteome</keyword>
<gene>
    <name evidence="1" type="ORF">CHS0354_033229</name>
</gene>
<name>A0AAE0VQ48_9BIVA</name>
<sequence>MDRRFQPERYDLWKAGNDIAPHPKLIRQFLLEHGELCVGYHLTICKMVTEEVPPLCVPNINSSLRGKGGLWCHCSE</sequence>
<dbReference type="AlphaFoldDB" id="A0AAE0VQ48"/>
<organism evidence="1 2">
    <name type="scientific">Potamilus streckersoni</name>
    <dbReference type="NCBI Taxonomy" id="2493646"/>
    <lineage>
        <taxon>Eukaryota</taxon>
        <taxon>Metazoa</taxon>
        <taxon>Spiralia</taxon>
        <taxon>Lophotrochozoa</taxon>
        <taxon>Mollusca</taxon>
        <taxon>Bivalvia</taxon>
        <taxon>Autobranchia</taxon>
        <taxon>Heteroconchia</taxon>
        <taxon>Palaeoheterodonta</taxon>
        <taxon>Unionida</taxon>
        <taxon>Unionoidea</taxon>
        <taxon>Unionidae</taxon>
        <taxon>Ambleminae</taxon>
        <taxon>Lampsilini</taxon>
        <taxon>Potamilus</taxon>
    </lineage>
</organism>
<accession>A0AAE0VQ48</accession>
<protein>
    <submittedName>
        <fullName evidence="1">Uncharacterized protein</fullName>
    </submittedName>
</protein>